<sequence>MASPFPGAGSAGEHRQPALGARPSGGLFGSGLAVLAAQLSQPGDGLQPARSSGGQPSLMQAGGPGHQLGLGLQLQGHIGSVSLPGASAPAGGGGADAQSMLATGWQQLQQLLNGNPVLAAALPSLALPYGPPSLPTQQATAAALALALQQADGPAADLPARNHHGPQVLALQGPIGVGHGPASAAVAPPSVSARGAVAAASTAAGAAAPSSMADTQGRGKKRKKSDVPEAEPAKKRGLNGYNVFSSEYWRQVRDVNGPVVASRDRPAFIAEEWAKLGPEVKAAYNARAETMNAEARKAKQ</sequence>
<feature type="region of interest" description="Disordered" evidence="1">
    <location>
        <begin position="1"/>
        <end position="24"/>
    </location>
</feature>
<dbReference type="Gene3D" id="1.10.30.10">
    <property type="entry name" value="High mobility group box domain"/>
    <property type="match status" value="1"/>
</dbReference>
<dbReference type="Proteomes" id="UP001165080">
    <property type="component" value="Unassembled WGS sequence"/>
</dbReference>
<name>A0A9W6BX35_9CHLO</name>
<evidence type="ECO:0000256" key="1">
    <source>
        <dbReference type="SAM" id="MobiDB-lite"/>
    </source>
</evidence>
<gene>
    <name evidence="2" type="primary">PLESTB002282</name>
    <name evidence="2" type="ORF">PLESTB_001488800</name>
</gene>
<proteinExistence type="predicted"/>
<evidence type="ECO:0000313" key="3">
    <source>
        <dbReference type="Proteomes" id="UP001165080"/>
    </source>
</evidence>
<evidence type="ECO:0000313" key="2">
    <source>
        <dbReference type="EMBL" id="GLC59452.1"/>
    </source>
</evidence>
<feature type="region of interest" description="Disordered" evidence="1">
    <location>
        <begin position="202"/>
        <end position="234"/>
    </location>
</feature>
<dbReference type="InterPro" id="IPR036910">
    <property type="entry name" value="HMG_box_dom_sf"/>
</dbReference>
<organism evidence="2 3">
    <name type="scientific">Pleodorina starrii</name>
    <dbReference type="NCBI Taxonomy" id="330485"/>
    <lineage>
        <taxon>Eukaryota</taxon>
        <taxon>Viridiplantae</taxon>
        <taxon>Chlorophyta</taxon>
        <taxon>core chlorophytes</taxon>
        <taxon>Chlorophyceae</taxon>
        <taxon>CS clade</taxon>
        <taxon>Chlamydomonadales</taxon>
        <taxon>Volvocaceae</taxon>
        <taxon>Pleodorina</taxon>
    </lineage>
</organism>
<feature type="region of interest" description="Disordered" evidence="1">
    <location>
        <begin position="39"/>
        <end position="71"/>
    </location>
</feature>
<comment type="caution">
    <text evidence="2">The sequence shown here is derived from an EMBL/GenBank/DDBJ whole genome shotgun (WGS) entry which is preliminary data.</text>
</comment>
<keyword evidence="3" id="KW-1185">Reference proteome</keyword>
<dbReference type="EMBL" id="BRXU01000028">
    <property type="protein sequence ID" value="GLC59452.1"/>
    <property type="molecule type" value="Genomic_DNA"/>
</dbReference>
<feature type="compositionally biased region" description="Polar residues" evidence="1">
    <location>
        <begin position="49"/>
        <end position="58"/>
    </location>
</feature>
<evidence type="ECO:0008006" key="4">
    <source>
        <dbReference type="Google" id="ProtNLM"/>
    </source>
</evidence>
<accession>A0A9W6BX35</accession>
<feature type="compositionally biased region" description="Basic and acidic residues" evidence="1">
    <location>
        <begin position="225"/>
        <end position="234"/>
    </location>
</feature>
<protein>
    <recommendedName>
        <fullName evidence="4">HMG box domain-containing protein</fullName>
    </recommendedName>
</protein>
<dbReference type="AlphaFoldDB" id="A0A9W6BX35"/>
<feature type="compositionally biased region" description="Low complexity" evidence="1">
    <location>
        <begin position="202"/>
        <end position="213"/>
    </location>
</feature>
<dbReference type="SUPFAM" id="SSF47095">
    <property type="entry name" value="HMG-box"/>
    <property type="match status" value="1"/>
</dbReference>
<reference evidence="2 3" key="1">
    <citation type="journal article" date="2023" name="Commun. Biol.">
        <title>Reorganization of the ancestral sex-determining regions during the evolution of trioecy in Pleodorina starrii.</title>
        <authorList>
            <person name="Takahashi K."/>
            <person name="Suzuki S."/>
            <person name="Kawai-Toyooka H."/>
            <person name="Yamamoto K."/>
            <person name="Hamaji T."/>
            <person name="Ootsuki R."/>
            <person name="Yamaguchi H."/>
            <person name="Kawachi M."/>
            <person name="Higashiyama T."/>
            <person name="Nozaki H."/>
        </authorList>
    </citation>
    <scope>NUCLEOTIDE SEQUENCE [LARGE SCALE GENOMIC DNA]</scope>
    <source>
        <strain evidence="2 3">NIES-4479</strain>
    </source>
</reference>